<evidence type="ECO:0000313" key="10">
    <source>
        <dbReference type="Proteomes" id="UP000539175"/>
    </source>
</evidence>
<dbReference type="SMART" id="SM00387">
    <property type="entry name" value="HATPase_c"/>
    <property type="match status" value="1"/>
</dbReference>
<dbReference type="PRINTS" id="PR00344">
    <property type="entry name" value="BCTRLSENSOR"/>
</dbReference>
<dbReference type="Pfam" id="PF02518">
    <property type="entry name" value="HATPase_c"/>
    <property type="match status" value="1"/>
</dbReference>
<feature type="domain" description="Histidine kinase" evidence="8">
    <location>
        <begin position="290"/>
        <end position="514"/>
    </location>
</feature>
<dbReference type="InterPro" id="IPR003594">
    <property type="entry name" value="HATPase_dom"/>
</dbReference>
<dbReference type="CDD" id="cd00075">
    <property type="entry name" value="HATPase"/>
    <property type="match status" value="1"/>
</dbReference>
<keyword evidence="10" id="KW-1185">Reference proteome</keyword>
<comment type="catalytic activity">
    <reaction evidence="1">
        <text>ATP + protein L-histidine = ADP + protein N-phospho-L-histidine.</text>
        <dbReference type="EC" id="2.7.13.3"/>
    </reaction>
</comment>
<proteinExistence type="predicted"/>
<evidence type="ECO:0000256" key="7">
    <source>
        <dbReference type="SAM" id="Phobius"/>
    </source>
</evidence>
<keyword evidence="5 9" id="KW-0418">Kinase</keyword>
<reference evidence="9 10" key="1">
    <citation type="submission" date="2020-08" db="EMBL/GenBank/DDBJ databases">
        <title>Genomic Encyclopedia of Type Strains, Phase IV (KMG-IV): sequencing the most valuable type-strain genomes for metagenomic binning, comparative biology and taxonomic classification.</title>
        <authorList>
            <person name="Goeker M."/>
        </authorList>
    </citation>
    <scope>NUCLEOTIDE SEQUENCE [LARGE SCALE GENOMIC DNA]</scope>
    <source>
        <strain evidence="9 10">DSM 22198</strain>
    </source>
</reference>
<dbReference type="Gene3D" id="3.30.565.10">
    <property type="entry name" value="Histidine kinase-like ATPase, C-terminal domain"/>
    <property type="match status" value="1"/>
</dbReference>
<comment type="caution">
    <text evidence="9">The sequence shown here is derived from an EMBL/GenBank/DDBJ whole genome shotgun (WGS) entry which is preliminary data.</text>
</comment>
<evidence type="ECO:0000256" key="3">
    <source>
        <dbReference type="ARBA" id="ARBA00022553"/>
    </source>
</evidence>
<protein>
    <recommendedName>
        <fullName evidence="2">histidine kinase</fullName>
        <ecNumber evidence="2">2.7.13.3</ecNumber>
    </recommendedName>
</protein>
<dbReference type="PANTHER" id="PTHR44936">
    <property type="entry name" value="SENSOR PROTEIN CREC"/>
    <property type="match status" value="1"/>
</dbReference>
<evidence type="ECO:0000256" key="4">
    <source>
        <dbReference type="ARBA" id="ARBA00022679"/>
    </source>
</evidence>
<dbReference type="InterPro" id="IPR004358">
    <property type="entry name" value="Sig_transdc_His_kin-like_C"/>
</dbReference>
<gene>
    <name evidence="9" type="ORF">FHS74_002485</name>
</gene>
<keyword evidence="6" id="KW-0902">Two-component regulatory system</keyword>
<dbReference type="Proteomes" id="UP000539175">
    <property type="component" value="Unassembled WGS sequence"/>
</dbReference>
<evidence type="ECO:0000259" key="8">
    <source>
        <dbReference type="PROSITE" id="PS50109"/>
    </source>
</evidence>
<name>A0A7X0EDA5_9PROT</name>
<feature type="transmembrane region" description="Helical" evidence="7">
    <location>
        <begin position="211"/>
        <end position="230"/>
    </location>
</feature>
<dbReference type="RefSeq" id="WP_184800802.1">
    <property type="nucleotide sequence ID" value="NZ_JACIIZ010000006.1"/>
</dbReference>
<keyword evidence="7" id="KW-1133">Transmembrane helix</keyword>
<keyword evidence="7" id="KW-0472">Membrane</keyword>
<dbReference type="PANTHER" id="PTHR44936:SF9">
    <property type="entry name" value="SENSOR PROTEIN CREC"/>
    <property type="match status" value="1"/>
</dbReference>
<accession>A0A7X0EDA5</accession>
<evidence type="ECO:0000256" key="1">
    <source>
        <dbReference type="ARBA" id="ARBA00000085"/>
    </source>
</evidence>
<evidence type="ECO:0000256" key="2">
    <source>
        <dbReference type="ARBA" id="ARBA00012438"/>
    </source>
</evidence>
<dbReference type="GO" id="GO:0000160">
    <property type="term" value="P:phosphorelay signal transduction system"/>
    <property type="evidence" value="ECO:0007669"/>
    <property type="project" value="UniProtKB-KW"/>
</dbReference>
<dbReference type="SUPFAM" id="SSF55874">
    <property type="entry name" value="ATPase domain of HSP90 chaperone/DNA topoisomerase II/histidine kinase"/>
    <property type="match status" value="1"/>
</dbReference>
<evidence type="ECO:0000313" key="9">
    <source>
        <dbReference type="EMBL" id="MBB6251925.1"/>
    </source>
</evidence>
<keyword evidence="4 9" id="KW-0808">Transferase</keyword>
<feature type="transmembrane region" description="Helical" evidence="7">
    <location>
        <begin position="22"/>
        <end position="42"/>
    </location>
</feature>
<keyword evidence="7" id="KW-0812">Transmembrane</keyword>
<keyword evidence="3" id="KW-0597">Phosphoprotein</keyword>
<dbReference type="PROSITE" id="PS50109">
    <property type="entry name" value="HIS_KIN"/>
    <property type="match status" value="1"/>
</dbReference>
<dbReference type="InterPro" id="IPR036890">
    <property type="entry name" value="HATPase_C_sf"/>
</dbReference>
<dbReference type="AlphaFoldDB" id="A0A7X0EDA5"/>
<dbReference type="GO" id="GO:0004673">
    <property type="term" value="F:protein histidine kinase activity"/>
    <property type="evidence" value="ECO:0007669"/>
    <property type="project" value="UniProtKB-EC"/>
</dbReference>
<dbReference type="EMBL" id="JACIIZ010000006">
    <property type="protein sequence ID" value="MBB6251925.1"/>
    <property type="molecule type" value="Genomic_DNA"/>
</dbReference>
<evidence type="ECO:0000256" key="6">
    <source>
        <dbReference type="ARBA" id="ARBA00023012"/>
    </source>
</evidence>
<dbReference type="EC" id="2.7.13.3" evidence="2"/>
<dbReference type="InterPro" id="IPR050980">
    <property type="entry name" value="2C_sensor_his_kinase"/>
</dbReference>
<evidence type="ECO:0000256" key="5">
    <source>
        <dbReference type="ARBA" id="ARBA00022777"/>
    </source>
</evidence>
<sequence>MTRQPATPTRLRWAARRISGSLTVRLGFLLVIFAALPFILYGQFETADRKEREIVTRNLRYSSWLIAQALKPLLNRESGPPTASLNEELAKYDGDGTNLKLMFQPNGGAAGRDGGFYFLASAPKVGMADLGATLDNLQRHGIVSQVAESCTWDKPVDIRYTQPTGHEEILTSVVPIQSRWGCWVLVSSHVTSELLATAIGRPYWQTPQVRLALMLYLALAVVALLTALSVRRHIGHFRHVAREIRQGRVAGNTFASRNAIPELDSVAQDFDGLVHDLHHVAGVIRQTAEDNAHSFKGPVATIQACLEPLKRLIPPDHARGQRAAELIELSLDRLKALISASQCLDNTMADMIESPRESVDLTQIVADILKSYREVLVTRQIRLSRQLQPEVHVRAGKVALAVVVENILDNAVSFSPDSGAIAVRLSEEGGVINLTIEDTGPGIDPDKLHNIFDRYFSLRPPDHARRDAKTGSPGHAGLGLWMVKRNVEALGGTVTAANRVGGGLKVHIILPAAT</sequence>
<organism evidence="9 10">
    <name type="scientific">Nitrospirillum iridis</name>
    <dbReference type="NCBI Taxonomy" id="765888"/>
    <lineage>
        <taxon>Bacteria</taxon>
        <taxon>Pseudomonadati</taxon>
        <taxon>Pseudomonadota</taxon>
        <taxon>Alphaproteobacteria</taxon>
        <taxon>Rhodospirillales</taxon>
        <taxon>Azospirillaceae</taxon>
        <taxon>Nitrospirillum</taxon>
    </lineage>
</organism>
<dbReference type="InterPro" id="IPR005467">
    <property type="entry name" value="His_kinase_dom"/>
</dbReference>